<dbReference type="InterPro" id="IPR012675">
    <property type="entry name" value="Beta-grasp_dom_sf"/>
</dbReference>
<dbReference type="RefSeq" id="WP_272752978.1">
    <property type="nucleotide sequence ID" value="NZ_JAQQLF010000025.1"/>
</dbReference>
<dbReference type="Gene3D" id="3.10.20.30">
    <property type="match status" value="1"/>
</dbReference>
<dbReference type="Pfam" id="PF02597">
    <property type="entry name" value="ThiS"/>
    <property type="match status" value="1"/>
</dbReference>
<dbReference type="PANTHER" id="PTHR34472:SF1">
    <property type="entry name" value="SULFUR CARRIER PROTEIN THIS"/>
    <property type="match status" value="1"/>
</dbReference>
<proteinExistence type="predicted"/>
<dbReference type="EMBL" id="JAQQLF010000025">
    <property type="protein sequence ID" value="MDC7718747.1"/>
    <property type="molecule type" value="Genomic_DNA"/>
</dbReference>
<organism evidence="1 2">
    <name type="scientific">Vogesella aquatica</name>
    <dbReference type="NCBI Taxonomy" id="2984206"/>
    <lineage>
        <taxon>Bacteria</taxon>
        <taxon>Pseudomonadati</taxon>
        <taxon>Pseudomonadota</taxon>
        <taxon>Betaproteobacteria</taxon>
        <taxon>Neisseriales</taxon>
        <taxon>Chromobacteriaceae</taxon>
        <taxon>Vogesella</taxon>
    </lineage>
</organism>
<protein>
    <submittedName>
        <fullName evidence="1">Sulfur carrier protein ThiS</fullName>
    </submittedName>
</protein>
<dbReference type="InterPro" id="IPR010035">
    <property type="entry name" value="Thi_S"/>
</dbReference>
<keyword evidence="2" id="KW-1185">Reference proteome</keyword>
<dbReference type="PANTHER" id="PTHR34472">
    <property type="entry name" value="SULFUR CARRIER PROTEIN THIS"/>
    <property type="match status" value="1"/>
</dbReference>
<sequence length="68" mass="7074">MPCIRINGEDRTLSGHVDSLAALIAELGLTGKRIAIERNGEIVPRSQHANTPLTEGDALEIVVAVGGG</sequence>
<evidence type="ECO:0000313" key="1">
    <source>
        <dbReference type="EMBL" id="MDC7718747.1"/>
    </source>
</evidence>
<dbReference type="NCBIfam" id="TIGR01683">
    <property type="entry name" value="thiS"/>
    <property type="match status" value="1"/>
</dbReference>
<dbReference type="Proteomes" id="UP001219956">
    <property type="component" value="Unassembled WGS sequence"/>
</dbReference>
<accession>A0ABT5J1V1</accession>
<gene>
    <name evidence="1" type="primary">thiS</name>
    <name evidence="1" type="ORF">PQU95_16225</name>
</gene>
<dbReference type="InterPro" id="IPR016155">
    <property type="entry name" value="Mopterin_synth/thiamin_S_b"/>
</dbReference>
<dbReference type="SUPFAM" id="SSF54285">
    <property type="entry name" value="MoaD/ThiS"/>
    <property type="match status" value="1"/>
</dbReference>
<reference evidence="1 2" key="1">
    <citation type="submission" date="2023-01" db="EMBL/GenBank/DDBJ databases">
        <title>Novel species of the genus Vogesella isolated from rivers.</title>
        <authorList>
            <person name="Lu H."/>
        </authorList>
    </citation>
    <scope>NUCLEOTIDE SEQUENCE [LARGE SCALE GENOMIC DNA]</scope>
    <source>
        <strain evidence="1 2">DC21W</strain>
    </source>
</reference>
<name>A0ABT5J1V1_9NEIS</name>
<dbReference type="InterPro" id="IPR003749">
    <property type="entry name" value="ThiS/MoaD-like"/>
</dbReference>
<dbReference type="CDD" id="cd00565">
    <property type="entry name" value="Ubl_ThiS"/>
    <property type="match status" value="1"/>
</dbReference>
<evidence type="ECO:0000313" key="2">
    <source>
        <dbReference type="Proteomes" id="UP001219956"/>
    </source>
</evidence>
<comment type="caution">
    <text evidence="1">The sequence shown here is derived from an EMBL/GenBank/DDBJ whole genome shotgun (WGS) entry which is preliminary data.</text>
</comment>